<evidence type="ECO:0008006" key="3">
    <source>
        <dbReference type="Google" id="ProtNLM"/>
    </source>
</evidence>
<name>A0AAV8WNJ5_9CUCU</name>
<gene>
    <name evidence="1" type="ORF">NQ314_019411</name>
</gene>
<comment type="caution">
    <text evidence="1">The sequence shown here is derived from an EMBL/GenBank/DDBJ whole genome shotgun (WGS) entry which is preliminary data.</text>
</comment>
<evidence type="ECO:0000313" key="2">
    <source>
        <dbReference type="Proteomes" id="UP001162156"/>
    </source>
</evidence>
<sequence>MAGEEWMRLFMGRHIKSLSLRKPEPTSLSRFTSFNKTNVNKFFNKLEDIHSRFGPISPEKI</sequence>
<evidence type="ECO:0000313" key="1">
    <source>
        <dbReference type="EMBL" id="KAJ8928064.1"/>
    </source>
</evidence>
<dbReference type="Proteomes" id="UP001162156">
    <property type="component" value="Unassembled WGS sequence"/>
</dbReference>
<protein>
    <recommendedName>
        <fullName evidence="3">HTH CENPB-type domain-containing protein</fullName>
    </recommendedName>
</protein>
<dbReference type="EMBL" id="JANEYF010005493">
    <property type="protein sequence ID" value="KAJ8928064.1"/>
    <property type="molecule type" value="Genomic_DNA"/>
</dbReference>
<proteinExistence type="predicted"/>
<dbReference type="AlphaFoldDB" id="A0AAV8WNJ5"/>
<reference evidence="1" key="1">
    <citation type="journal article" date="2023" name="Insect Mol. Biol.">
        <title>Genome sequencing provides insights into the evolution of gene families encoding plant cell wall-degrading enzymes in longhorned beetles.</title>
        <authorList>
            <person name="Shin N.R."/>
            <person name="Okamura Y."/>
            <person name="Kirsch R."/>
            <person name="Pauchet Y."/>
        </authorList>
    </citation>
    <scope>NUCLEOTIDE SEQUENCE</scope>
    <source>
        <strain evidence="1">RBIC_L_NR</strain>
    </source>
</reference>
<accession>A0AAV8WNJ5</accession>
<keyword evidence="2" id="KW-1185">Reference proteome</keyword>
<organism evidence="1 2">
    <name type="scientific">Rhamnusium bicolor</name>
    <dbReference type="NCBI Taxonomy" id="1586634"/>
    <lineage>
        <taxon>Eukaryota</taxon>
        <taxon>Metazoa</taxon>
        <taxon>Ecdysozoa</taxon>
        <taxon>Arthropoda</taxon>
        <taxon>Hexapoda</taxon>
        <taxon>Insecta</taxon>
        <taxon>Pterygota</taxon>
        <taxon>Neoptera</taxon>
        <taxon>Endopterygota</taxon>
        <taxon>Coleoptera</taxon>
        <taxon>Polyphaga</taxon>
        <taxon>Cucujiformia</taxon>
        <taxon>Chrysomeloidea</taxon>
        <taxon>Cerambycidae</taxon>
        <taxon>Lepturinae</taxon>
        <taxon>Rhagiini</taxon>
        <taxon>Rhamnusium</taxon>
    </lineage>
</organism>